<dbReference type="EMBL" id="JANVAD010000005">
    <property type="protein sequence ID" value="MCS6523039.1"/>
    <property type="molecule type" value="Genomic_DNA"/>
</dbReference>
<comment type="caution">
    <text evidence="1">The sequence shown here is derived from an EMBL/GenBank/DDBJ whole genome shotgun (WGS) entry which is preliminary data.</text>
</comment>
<reference evidence="1 2" key="1">
    <citation type="submission" date="2022-08" db="EMBL/GenBank/DDBJ databases">
        <title>Taxonomy of Curtobacterium flaccumfaciens.</title>
        <authorList>
            <person name="Osdaghi E."/>
            <person name="Taghavi S.M."/>
            <person name="Hamidizade M."/>
            <person name="Abachi H."/>
            <person name="Fazliarab A."/>
            <person name="Baeyen S."/>
            <person name="Portier P."/>
            <person name="Van Vaerenbergh J."/>
            <person name="Jacques M.-A."/>
        </authorList>
    </citation>
    <scope>NUCLEOTIDE SEQUENCE [LARGE SCALE GENOMIC DNA]</scope>
    <source>
        <strain evidence="1 2">LMG8786T</strain>
    </source>
</reference>
<name>A0ABT2HIG4_9MICO</name>
<accession>A0ABT2HIG4</accession>
<organism evidence="1 2">
    <name type="scientific">Curtobacterium citreum</name>
    <dbReference type="NCBI Taxonomy" id="2036"/>
    <lineage>
        <taxon>Bacteria</taxon>
        <taxon>Bacillati</taxon>
        <taxon>Actinomycetota</taxon>
        <taxon>Actinomycetes</taxon>
        <taxon>Micrococcales</taxon>
        <taxon>Microbacteriaceae</taxon>
        <taxon>Curtobacterium</taxon>
    </lineage>
</organism>
<dbReference type="Proteomes" id="UP001652264">
    <property type="component" value="Unassembled WGS sequence"/>
</dbReference>
<keyword evidence="2" id="KW-1185">Reference proteome</keyword>
<protein>
    <submittedName>
        <fullName evidence="1">Uncharacterized protein</fullName>
    </submittedName>
</protein>
<dbReference type="RefSeq" id="WP_167509975.1">
    <property type="nucleotide sequence ID" value="NZ_BMNV01000007.1"/>
</dbReference>
<proteinExistence type="predicted"/>
<evidence type="ECO:0000313" key="1">
    <source>
        <dbReference type="EMBL" id="MCS6523039.1"/>
    </source>
</evidence>
<sequence length="81" mass="8784">MTAREMLLQQIIDQDELNEVRGGAWIDKLRAWYYKYGPKCGSVGLIGIGSPSWVGKMAAYAILHSKPAPPSSGSCGTCICH</sequence>
<gene>
    <name evidence="1" type="ORF">NYQ28_10730</name>
</gene>
<evidence type="ECO:0000313" key="2">
    <source>
        <dbReference type="Proteomes" id="UP001652264"/>
    </source>
</evidence>
<dbReference type="GeneID" id="95325608"/>